<sequence>MWSAANPPESPTAKWRGFKPGSEVLPQGSVHSPGGLPLPCDIVFERDVEVTLRDGKRIFVDVFRPVTGDPVPALMAWSPYGKQGGYWHLDGYPGRAGVPASAISGLNKWEGPDPAYWCAHGYAIVHPDPRGAFESEGDIQTFSPQEGRDGADVIEWIAEQPWSNQKVGMAGNSWLAISQWIIAAEQPPHLSAIAPWEGLLDIYRDLVAPGGIPFTDFMALILSHHYGRNRYEDTLAMLEAHPQLDEYWATKVFDTSRITVPAYVVASYTNLIHVDGTFRAWERLGSAEKWLRIHNTMEWPDFYEHQDDLRRFYDHVLKGEANGWDETPRVRMAILDPGHDDVVDQPETEFPPSRTVTTKLYLDAASGTITSGSPRQESHISYDAPTGSAVFTGDLGDLTVAGPMRLRLWVESDGHPEVDLFVAISKIDAEGEHRVPEWATGLPSPGARGWMRTSHRALDPELSTDLRPVQSHQVRQPLAPGEVVPVDIAIWPMAMRWHAGEKVRIEVTGHDLAVAVPDLPNRSGDNAGHHTLRTGGRYESYLLAPVLPECGQ</sequence>
<dbReference type="SUPFAM" id="SSF53474">
    <property type="entry name" value="alpha/beta-Hydrolases"/>
    <property type="match status" value="1"/>
</dbReference>
<dbReference type="Gene3D" id="1.10.3020.20">
    <property type="match status" value="1"/>
</dbReference>
<keyword evidence="4" id="KW-1185">Reference proteome</keyword>
<dbReference type="InterPro" id="IPR050585">
    <property type="entry name" value="Xaa-Pro_dipeptidyl-ppase/CocE"/>
</dbReference>
<proteinExistence type="predicted"/>
<dbReference type="Gene3D" id="2.60.120.260">
    <property type="entry name" value="Galactose-binding domain-like"/>
    <property type="match status" value="1"/>
</dbReference>
<dbReference type="InterPro" id="IPR005674">
    <property type="entry name" value="CocE/Ser_esterase"/>
</dbReference>
<dbReference type="InterPro" id="IPR000383">
    <property type="entry name" value="Xaa-Pro-like_dom"/>
</dbReference>
<evidence type="ECO:0000313" key="4">
    <source>
        <dbReference type="Proteomes" id="UP000440096"/>
    </source>
</evidence>
<dbReference type="Proteomes" id="UP000440096">
    <property type="component" value="Unassembled WGS sequence"/>
</dbReference>
<dbReference type="InterPro" id="IPR008979">
    <property type="entry name" value="Galactose-bd-like_sf"/>
</dbReference>
<comment type="caution">
    <text evidence="3">The sequence shown here is derived from an EMBL/GenBank/DDBJ whole genome shotgun (WGS) entry which is preliminary data.</text>
</comment>
<evidence type="ECO:0000313" key="3">
    <source>
        <dbReference type="EMBL" id="MTD52989.1"/>
    </source>
</evidence>
<dbReference type="EMBL" id="WMBA01000003">
    <property type="protein sequence ID" value="MTD52989.1"/>
    <property type="molecule type" value="Genomic_DNA"/>
</dbReference>
<dbReference type="InterPro" id="IPR013736">
    <property type="entry name" value="Xaa-Pro_dipept_C"/>
</dbReference>
<protein>
    <submittedName>
        <fullName evidence="3">CocE/NonD family hydrolase</fullName>
    </submittedName>
</protein>
<dbReference type="SUPFAM" id="SSF49785">
    <property type="entry name" value="Galactose-binding domain-like"/>
    <property type="match status" value="1"/>
</dbReference>
<accession>A0A6N7YXC5</accession>
<evidence type="ECO:0000259" key="2">
    <source>
        <dbReference type="SMART" id="SM00939"/>
    </source>
</evidence>
<feature type="domain" description="Xaa-Pro dipeptidyl-peptidase C-terminal" evidence="2">
    <location>
        <begin position="310"/>
        <end position="543"/>
    </location>
</feature>
<organism evidence="3 4">
    <name type="scientific">Amycolatopsis pithecellobii</name>
    <dbReference type="NCBI Taxonomy" id="664692"/>
    <lineage>
        <taxon>Bacteria</taxon>
        <taxon>Bacillati</taxon>
        <taxon>Actinomycetota</taxon>
        <taxon>Actinomycetes</taxon>
        <taxon>Pseudonocardiales</taxon>
        <taxon>Pseudonocardiaceae</taxon>
        <taxon>Amycolatopsis</taxon>
    </lineage>
</organism>
<dbReference type="AlphaFoldDB" id="A0A6N7YXC5"/>
<dbReference type="GO" id="GO:0008239">
    <property type="term" value="F:dipeptidyl-peptidase activity"/>
    <property type="evidence" value="ECO:0007669"/>
    <property type="project" value="InterPro"/>
</dbReference>
<name>A0A6N7YXC5_9PSEU</name>
<dbReference type="InterPro" id="IPR029058">
    <property type="entry name" value="AB_hydrolase_fold"/>
</dbReference>
<reference evidence="3 4" key="1">
    <citation type="submission" date="2019-11" db="EMBL/GenBank/DDBJ databases">
        <title>Draft genome of Amycolatopsis RM579.</title>
        <authorList>
            <person name="Duangmal K."/>
            <person name="Mingma R."/>
        </authorList>
    </citation>
    <scope>NUCLEOTIDE SEQUENCE [LARGE SCALE GENOMIC DNA]</scope>
    <source>
        <strain evidence="3 4">RM579</strain>
    </source>
</reference>
<dbReference type="Gene3D" id="3.40.50.1820">
    <property type="entry name" value="alpha/beta hydrolase"/>
    <property type="match status" value="1"/>
</dbReference>
<evidence type="ECO:0000256" key="1">
    <source>
        <dbReference type="ARBA" id="ARBA00022801"/>
    </source>
</evidence>
<dbReference type="PANTHER" id="PTHR43056">
    <property type="entry name" value="PEPTIDASE S9 PROLYL OLIGOPEPTIDASE"/>
    <property type="match status" value="1"/>
</dbReference>
<dbReference type="Pfam" id="PF02129">
    <property type="entry name" value="Peptidase_S15"/>
    <property type="match status" value="1"/>
</dbReference>
<dbReference type="PANTHER" id="PTHR43056:SF10">
    <property type="entry name" value="COCE_NOND FAMILY, PUTATIVE (AFU_ORTHOLOGUE AFUA_7G00600)-RELATED"/>
    <property type="match status" value="1"/>
</dbReference>
<dbReference type="Pfam" id="PF08530">
    <property type="entry name" value="PepX_C"/>
    <property type="match status" value="1"/>
</dbReference>
<gene>
    <name evidence="3" type="ORF">GKO32_03215</name>
</gene>
<dbReference type="NCBIfam" id="TIGR00976">
    <property type="entry name" value="CocE_NonD"/>
    <property type="match status" value="1"/>
</dbReference>
<dbReference type="SMART" id="SM00939">
    <property type="entry name" value="PepX_C"/>
    <property type="match status" value="1"/>
</dbReference>
<keyword evidence="1 3" id="KW-0378">Hydrolase</keyword>